<accession>A0A7S0M986</accession>
<dbReference type="EMBL" id="HBEZ01021578">
    <property type="protein sequence ID" value="CAD8634293.1"/>
    <property type="molecule type" value="Transcribed_RNA"/>
</dbReference>
<protein>
    <submittedName>
        <fullName evidence="1">Uncharacterized protein</fullName>
    </submittedName>
</protein>
<reference evidence="1" key="1">
    <citation type="submission" date="2021-01" db="EMBL/GenBank/DDBJ databases">
        <authorList>
            <person name="Corre E."/>
            <person name="Pelletier E."/>
            <person name="Niang G."/>
            <person name="Scheremetjew M."/>
            <person name="Finn R."/>
            <person name="Kale V."/>
            <person name="Holt S."/>
            <person name="Cochrane G."/>
            <person name="Meng A."/>
            <person name="Brown T."/>
            <person name="Cohen L."/>
        </authorList>
    </citation>
    <scope>NUCLEOTIDE SEQUENCE</scope>
    <source>
        <strain evidence="1">CCAP979/52</strain>
    </source>
</reference>
<evidence type="ECO:0000313" key="1">
    <source>
        <dbReference type="EMBL" id="CAD8634293.1"/>
    </source>
</evidence>
<organism evidence="1">
    <name type="scientific">Cryptomonas curvata</name>
    <dbReference type="NCBI Taxonomy" id="233186"/>
    <lineage>
        <taxon>Eukaryota</taxon>
        <taxon>Cryptophyceae</taxon>
        <taxon>Cryptomonadales</taxon>
        <taxon>Cryptomonadaceae</taxon>
        <taxon>Cryptomonas</taxon>
    </lineage>
</organism>
<gene>
    <name evidence="1" type="ORF">CCUR1050_LOCUS11974</name>
</gene>
<proteinExistence type="predicted"/>
<name>A0A7S0M986_9CRYP</name>
<dbReference type="AlphaFoldDB" id="A0A7S0M986"/>
<sequence length="107" mass="11934">MMKTIRRKLKSEFGRSCGPRTVTALAKLLPPSCGILFGSWQRCEGGLSGHALYEECVQSKTAGDNDWMPLLKIGEISEKKNARQKEGCGKKICRHEFGFKVSCVNRN</sequence>